<name>A0A6J6P010_9ZZZZ</name>
<evidence type="ECO:0000313" key="2">
    <source>
        <dbReference type="EMBL" id="CAB4736309.1"/>
    </source>
</evidence>
<reference evidence="1" key="1">
    <citation type="submission" date="2020-05" db="EMBL/GenBank/DDBJ databases">
        <authorList>
            <person name="Chiriac C."/>
            <person name="Salcher M."/>
            <person name="Ghai R."/>
            <person name="Kavagutti S V."/>
        </authorList>
    </citation>
    <scope>NUCLEOTIDE SEQUENCE</scope>
</reference>
<evidence type="ECO:0000313" key="1">
    <source>
        <dbReference type="EMBL" id="CAB4691572.1"/>
    </source>
</evidence>
<proteinExistence type="predicted"/>
<dbReference type="EMBL" id="CAEZXZ010000001">
    <property type="protein sequence ID" value="CAB4691572.1"/>
    <property type="molecule type" value="Genomic_DNA"/>
</dbReference>
<protein>
    <submittedName>
        <fullName evidence="1">Unannotated protein</fullName>
    </submittedName>
</protein>
<sequence length="151" mass="16036">MEVLPLSSEGAVVMGIGIIREGTARRRLGAISAVALLAGLAGVAAPAAPALSPVAAAFEPTLSYYKCPPKSLPTGVQCAKEGKGGLTFNPRQKPVEVQRLSQRSIRSCPPRALTRGQSTRYRFEVTYRRGSAQSRPHGRASCPIQILPIDQ</sequence>
<accession>A0A6J6P010</accession>
<organism evidence="1">
    <name type="scientific">freshwater metagenome</name>
    <dbReference type="NCBI Taxonomy" id="449393"/>
    <lineage>
        <taxon>unclassified sequences</taxon>
        <taxon>metagenomes</taxon>
        <taxon>ecological metagenomes</taxon>
    </lineage>
</organism>
<gene>
    <name evidence="1" type="ORF">UFOPK2625_00002</name>
    <name evidence="2" type="ORF">UFOPK2809_00052</name>
</gene>
<dbReference type="EMBL" id="CAEZZA010000004">
    <property type="protein sequence ID" value="CAB4736309.1"/>
    <property type="molecule type" value="Genomic_DNA"/>
</dbReference>
<dbReference type="AlphaFoldDB" id="A0A6J6P010"/>